<dbReference type="VEuPathDB" id="FungiDB:F9C07_2158480"/>
<reference evidence="3" key="1">
    <citation type="journal article" date="2021" name="G3 (Bethesda)">
        <title>Chromosome assembled and annotated genome sequence of Aspergillus flavus NRRL 3357.</title>
        <authorList>
            <person name="Skerker J.M."/>
            <person name="Pianalto K.M."/>
            <person name="Mondo S.J."/>
            <person name="Yang K."/>
            <person name="Arkin A.P."/>
            <person name="Keller N.P."/>
            <person name="Grigoriev I.V."/>
            <person name="Louise Glass N.L."/>
        </authorList>
    </citation>
    <scope>NUCLEOTIDE SEQUENCE [LARGE SCALE GENOMIC DNA]</scope>
    <source>
        <strain evidence="3">ATCC 200026 / FGSC A1120 / IAM 13836 / NRRL 3357 / JCM 12722 / SRRC 167</strain>
    </source>
</reference>
<proteinExistence type="predicted"/>
<evidence type="ECO:0008006" key="4">
    <source>
        <dbReference type="Google" id="ProtNLM"/>
    </source>
</evidence>
<feature type="chain" id="PRO_5030789932" description="Secreted protein" evidence="1">
    <location>
        <begin position="20"/>
        <end position="72"/>
    </location>
</feature>
<dbReference type="EMBL" id="CP044618">
    <property type="protein sequence ID" value="QRD90446.1"/>
    <property type="molecule type" value="Genomic_DNA"/>
</dbReference>
<protein>
    <recommendedName>
        <fullName evidence="4">Secreted protein</fullName>
    </recommendedName>
</protein>
<evidence type="ECO:0000313" key="2">
    <source>
        <dbReference type="EMBL" id="QRD90446.1"/>
    </source>
</evidence>
<organism evidence="2 3">
    <name type="scientific">Aspergillus flavus (strain ATCC 200026 / FGSC A1120 / IAM 13836 / NRRL 3357 / JCM 12722 / SRRC 167)</name>
    <dbReference type="NCBI Taxonomy" id="332952"/>
    <lineage>
        <taxon>Eukaryota</taxon>
        <taxon>Fungi</taxon>
        <taxon>Dikarya</taxon>
        <taxon>Ascomycota</taxon>
        <taxon>Pezizomycotina</taxon>
        <taxon>Eurotiomycetes</taxon>
        <taxon>Eurotiomycetidae</taxon>
        <taxon>Eurotiales</taxon>
        <taxon>Aspergillaceae</taxon>
        <taxon>Aspergillus</taxon>
        <taxon>Aspergillus subgen. Circumdati</taxon>
    </lineage>
</organism>
<name>A0A7U2QZE4_ASPFN</name>
<accession>A0A7U2QZE4</accession>
<keyword evidence="1" id="KW-0732">Signal</keyword>
<gene>
    <name evidence="2" type="ORF">F9C07_2158480</name>
</gene>
<evidence type="ECO:0000313" key="3">
    <source>
        <dbReference type="Proteomes" id="UP000596276"/>
    </source>
</evidence>
<sequence length="72" mass="8193">MPHWIFSIIMSHLIEGVGCSEPCRRILRVCTSATFGYILTCFDLNFRLSAFLTDVTFRLTQPALFTAHRLGV</sequence>
<keyword evidence="3" id="KW-1185">Reference proteome</keyword>
<dbReference type="AlphaFoldDB" id="A0A7U2QZE4"/>
<dbReference type="Proteomes" id="UP000596276">
    <property type="component" value="Chromosome 4"/>
</dbReference>
<evidence type="ECO:0000256" key="1">
    <source>
        <dbReference type="SAM" id="SignalP"/>
    </source>
</evidence>
<feature type="signal peptide" evidence="1">
    <location>
        <begin position="1"/>
        <end position="19"/>
    </location>
</feature>